<keyword evidence="4" id="KW-1185">Reference proteome</keyword>
<evidence type="ECO:0000313" key="4">
    <source>
        <dbReference type="Proteomes" id="UP001162131"/>
    </source>
</evidence>
<evidence type="ECO:0000313" key="3">
    <source>
        <dbReference type="EMBL" id="CAG9318373.1"/>
    </source>
</evidence>
<dbReference type="EMBL" id="CAJZBQ010000020">
    <property type="protein sequence ID" value="CAG9318373.1"/>
    <property type="molecule type" value="Genomic_DNA"/>
</dbReference>
<proteinExistence type="predicted"/>
<dbReference type="AlphaFoldDB" id="A0AAU9J9G2"/>
<name>A0AAU9J9G2_9CILI</name>
<keyword evidence="1" id="KW-0175">Coiled coil</keyword>
<evidence type="ECO:0000256" key="1">
    <source>
        <dbReference type="SAM" id="Coils"/>
    </source>
</evidence>
<dbReference type="Proteomes" id="UP001162131">
    <property type="component" value="Unassembled WGS sequence"/>
</dbReference>
<comment type="caution">
    <text evidence="3">The sequence shown here is derived from an EMBL/GenBank/DDBJ whole genome shotgun (WGS) entry which is preliminary data.</text>
</comment>
<evidence type="ECO:0000256" key="2">
    <source>
        <dbReference type="SAM" id="MobiDB-lite"/>
    </source>
</evidence>
<sequence>MSNNGKAFNRPKSSSTSNLHRKKPWDERFWLGKLAEYETENDPNQREILSRGNESQRNIRIPRIDPFSPGQSPDRTPVNGRRRLSSEESVTSLLQSIEKEWEKQGIPQPQREMFRVCVFGIPRHKLIAVINKEIEELQQNRAPVQLALRAVAAREESLRSIKEMNEYLERANDWEKMKDVQLEAAELLHAHRMLSLSAVETIVRWREQLMNEMLINNSENAKKIKILPFFWEGWNYLAKMKSDMDFLLYTDYAKIFQFKESLDPMLINPSIPGKKKSSKAKDNYFVADGQVLIPIPSVLMKRVKWAESIILDEPNIEEEVLASKEQTIKDPDFNNLPQAIMLELFEEGFVRELEDAVNIARNMEMSRLNEIASKNICEELAKQVASEMCEEVGKQLYNETAQDILEKYFAAKLEKMIDLEINQMYSAIAKEELKNAKEEVKMDKKLKKARNEENIALSKLIFQDLLDEAPDALIEVAFAESIDELNKKKIADEEQKVAMQAKISESLEKHFTTKLDKIISEEVFKQVEAIAKEEFKLAKDERQNASKSEKFFEDELSRQLEAIVKEELKIARDEKLGVTMAEKLVDDEILRQIEAIAREEVKIVKDEKERFSRVDKLIEDEIIGQVQAIAREELKLAKDEKERFARVDKLIEDEILSQVGAIAREELRIAKELKQSNAKIDKLIEDEISKQIEAIAKEELKAAKDEKQRFARVDKLIEDEILSQVGVIAREELKLAKEEKERFAKVDKLIDGELLKQIETIAREELKAAKEDKQDNLLTDKIINEEILRQVDALAKEEFKIAKEQKQKEMEEKKAKEETKGPKEQKPKEIEDKKAKAAENAALSKIFTQEILESYLEAMEKEYSQWINEELGERERKFTRDMTRQTSIKARDLMDFQVAEAISRNLIEIAVNDLKLDQLSESALKEAIELRKKTTKDEEALKRLQEKEKSVMNEKICKIICEELIDEMASTEKMKVMAENMIAAVQSERKKSVLMPKQSLTKVETVEDPEDYGNENFTPGIHSPNDYSVNSEEEEEKDFSTSSNYIIEGLGLDFATIDMFRDLSGIVFQPLGVKRNQIVHVLNEYYRFVPSLNRIIIPDIDHLLDELVTGNDLNWYWAIKNDRIFGMVVYSLDYESSSTKNLIIHHFSCLYERSFRQLAELAMVFLFQKETCDEVRYHLLTPPGAELQIEYKKIFSDLSCHWRAHRFVQEYNAEIVVMGRERNEKPAKR</sequence>
<feature type="region of interest" description="Disordered" evidence="2">
    <location>
        <begin position="1009"/>
        <end position="1034"/>
    </location>
</feature>
<feature type="region of interest" description="Disordered" evidence="2">
    <location>
        <begin position="39"/>
        <end position="86"/>
    </location>
</feature>
<organism evidence="3 4">
    <name type="scientific">Blepharisma stoltei</name>
    <dbReference type="NCBI Taxonomy" id="1481888"/>
    <lineage>
        <taxon>Eukaryota</taxon>
        <taxon>Sar</taxon>
        <taxon>Alveolata</taxon>
        <taxon>Ciliophora</taxon>
        <taxon>Postciliodesmatophora</taxon>
        <taxon>Heterotrichea</taxon>
        <taxon>Heterotrichida</taxon>
        <taxon>Blepharismidae</taxon>
        <taxon>Blepharisma</taxon>
    </lineage>
</organism>
<reference evidence="3" key="1">
    <citation type="submission" date="2021-09" db="EMBL/GenBank/DDBJ databases">
        <authorList>
            <consortium name="AG Swart"/>
            <person name="Singh M."/>
            <person name="Singh A."/>
            <person name="Seah K."/>
            <person name="Emmerich C."/>
        </authorList>
    </citation>
    <scope>NUCLEOTIDE SEQUENCE</scope>
    <source>
        <strain evidence="3">ATCC30299</strain>
    </source>
</reference>
<feature type="region of interest" description="Disordered" evidence="2">
    <location>
        <begin position="1"/>
        <end position="21"/>
    </location>
</feature>
<accession>A0AAU9J9G2</accession>
<gene>
    <name evidence="3" type="ORF">BSTOLATCC_MIC20847</name>
</gene>
<protein>
    <submittedName>
        <fullName evidence="3">Uncharacterized protein</fullName>
    </submittedName>
</protein>
<feature type="coiled-coil region" evidence="1">
    <location>
        <begin position="927"/>
        <end position="981"/>
    </location>
</feature>
<feature type="region of interest" description="Disordered" evidence="2">
    <location>
        <begin position="805"/>
        <end position="832"/>
    </location>
</feature>
<feature type="compositionally biased region" description="Polar residues" evidence="2">
    <location>
        <begin position="1"/>
        <end position="18"/>
    </location>
</feature>